<proteinExistence type="predicted"/>
<keyword evidence="3" id="KW-1185">Reference proteome</keyword>
<organism evidence="2 3">
    <name type="scientific">Methylobacterium oryzae</name>
    <dbReference type="NCBI Taxonomy" id="334852"/>
    <lineage>
        <taxon>Bacteria</taxon>
        <taxon>Pseudomonadati</taxon>
        <taxon>Pseudomonadota</taxon>
        <taxon>Alphaproteobacteria</taxon>
        <taxon>Hyphomicrobiales</taxon>
        <taxon>Methylobacteriaceae</taxon>
        <taxon>Methylobacterium</taxon>
    </lineage>
</organism>
<evidence type="ECO:0000313" key="3">
    <source>
        <dbReference type="Proteomes" id="UP001355206"/>
    </source>
</evidence>
<sequence length="242" mass="25351">MVRVPRSLPVGALALLASGLVTGLVGGVLGGTCMVATAAHAQDAAAAPDAGGGDAAPSRRGRRHGRERSRRAEKKAATPPGMQQATPVAIFGDWNVFVNGDGRSKLCYAIAQPQTRSPKTLKRDTAYLFVSVRKGENVQNEVAVMLGFPSKPAASQIKPGSAAAPTDPSLNLGASRYGLVVKDGNAWLQNPAEEARVVSEMSARNPKLIIKTTSLRGNPTSDEYALGGFAEAMKRTRDECSK</sequence>
<feature type="region of interest" description="Disordered" evidence="1">
    <location>
        <begin position="45"/>
        <end position="84"/>
    </location>
</feature>
<evidence type="ECO:0000256" key="1">
    <source>
        <dbReference type="SAM" id="MobiDB-lite"/>
    </source>
</evidence>
<feature type="compositionally biased region" description="Basic residues" evidence="1">
    <location>
        <begin position="59"/>
        <end position="73"/>
    </location>
</feature>
<comment type="caution">
    <text evidence="2">The sequence shown here is derived from an EMBL/GenBank/DDBJ whole genome shotgun (WGS) entry which is preliminary data.</text>
</comment>
<evidence type="ECO:0000313" key="2">
    <source>
        <dbReference type="EMBL" id="MEE7494085.1"/>
    </source>
</evidence>
<protein>
    <submittedName>
        <fullName evidence="2">Invasion associated locus b family protein</fullName>
    </submittedName>
</protein>
<gene>
    <name evidence="2" type="ORF">MOTC310_28175</name>
</gene>
<accession>A0ABU7TWK9</accession>
<name>A0ABU7TWK9_9HYPH</name>
<reference evidence="2 3" key="1">
    <citation type="journal article" date="2012" name="Genet. Mol. Biol.">
        <title>Analysis of 16S rRNA and mxaF genes revealing insights into Methylobacterium niche-specific plant association.</title>
        <authorList>
            <person name="Dourado M.N."/>
            <person name="Andreote F.D."/>
            <person name="Dini-Andreote F."/>
            <person name="Conti R."/>
            <person name="Araujo J.M."/>
            <person name="Araujo W.L."/>
        </authorList>
    </citation>
    <scope>NUCLEOTIDE SEQUENCE [LARGE SCALE GENOMIC DNA]</scope>
    <source>
        <strain evidence="2 3">TC3-10</strain>
    </source>
</reference>
<dbReference type="Proteomes" id="UP001355206">
    <property type="component" value="Unassembled WGS sequence"/>
</dbReference>
<dbReference type="EMBL" id="MLCA01000015">
    <property type="protein sequence ID" value="MEE7494085.1"/>
    <property type="molecule type" value="Genomic_DNA"/>
</dbReference>
<dbReference type="RefSeq" id="WP_331304163.1">
    <property type="nucleotide sequence ID" value="NZ_MLCA01000015.1"/>
</dbReference>